<dbReference type="SUPFAM" id="SSF81383">
    <property type="entry name" value="F-box domain"/>
    <property type="match status" value="1"/>
</dbReference>
<evidence type="ECO:0000313" key="4">
    <source>
        <dbReference type="Proteomes" id="UP000639338"/>
    </source>
</evidence>
<dbReference type="OrthoDB" id="7689274at2759"/>
<dbReference type="Gene3D" id="3.80.10.10">
    <property type="entry name" value="Ribonuclease Inhibitor"/>
    <property type="match status" value="1"/>
</dbReference>
<organism evidence="3 4">
    <name type="scientific">Aphidius gifuensis</name>
    <name type="common">Parasitoid wasp</name>
    <dbReference type="NCBI Taxonomy" id="684658"/>
    <lineage>
        <taxon>Eukaryota</taxon>
        <taxon>Metazoa</taxon>
        <taxon>Ecdysozoa</taxon>
        <taxon>Arthropoda</taxon>
        <taxon>Hexapoda</taxon>
        <taxon>Insecta</taxon>
        <taxon>Pterygota</taxon>
        <taxon>Neoptera</taxon>
        <taxon>Endopterygota</taxon>
        <taxon>Hymenoptera</taxon>
        <taxon>Apocrita</taxon>
        <taxon>Ichneumonoidea</taxon>
        <taxon>Braconidae</taxon>
        <taxon>Aphidiinae</taxon>
        <taxon>Aphidius</taxon>
    </lineage>
</organism>
<dbReference type="EMBL" id="JACMRX010000004">
    <property type="protein sequence ID" value="KAF7991559.1"/>
    <property type="molecule type" value="Genomic_DNA"/>
</dbReference>
<dbReference type="PANTHER" id="PTHR13318:SF95">
    <property type="entry name" value="F-BOX PROTEIN YLR352W"/>
    <property type="match status" value="1"/>
</dbReference>
<dbReference type="InterPro" id="IPR001810">
    <property type="entry name" value="F-box_dom"/>
</dbReference>
<protein>
    <recommendedName>
        <fullName evidence="2">F-box domain-containing protein</fullName>
    </recommendedName>
</protein>
<dbReference type="AlphaFoldDB" id="A0A835CP73"/>
<dbReference type="GO" id="GO:0019005">
    <property type="term" value="C:SCF ubiquitin ligase complex"/>
    <property type="evidence" value="ECO:0007669"/>
    <property type="project" value="TreeGrafter"/>
</dbReference>
<dbReference type="InterPro" id="IPR001611">
    <property type="entry name" value="Leu-rich_rpt"/>
</dbReference>
<proteinExistence type="predicted"/>
<dbReference type="Pfam" id="PF13516">
    <property type="entry name" value="LRR_6"/>
    <property type="match status" value="1"/>
</dbReference>
<name>A0A835CP73_APHGI</name>
<comment type="caution">
    <text evidence="3">The sequence shown here is derived from an EMBL/GenBank/DDBJ whole genome shotgun (WGS) entry which is preliminary data.</text>
</comment>
<dbReference type="Proteomes" id="UP000639338">
    <property type="component" value="Unassembled WGS sequence"/>
</dbReference>
<dbReference type="Pfam" id="PF00646">
    <property type="entry name" value="F-box"/>
    <property type="match status" value="1"/>
</dbReference>
<dbReference type="InterPro" id="IPR036047">
    <property type="entry name" value="F-box-like_dom_sf"/>
</dbReference>
<dbReference type="GO" id="GO:0031146">
    <property type="term" value="P:SCF-dependent proteasomal ubiquitin-dependent protein catabolic process"/>
    <property type="evidence" value="ECO:0007669"/>
    <property type="project" value="TreeGrafter"/>
</dbReference>
<dbReference type="Gene3D" id="1.20.1280.50">
    <property type="match status" value="1"/>
</dbReference>
<feature type="domain" description="F-box" evidence="2">
    <location>
        <begin position="13"/>
        <end position="47"/>
    </location>
</feature>
<dbReference type="InterPro" id="IPR006553">
    <property type="entry name" value="Leu-rich_rpt_Cys-con_subtyp"/>
</dbReference>
<dbReference type="SUPFAM" id="SSF52047">
    <property type="entry name" value="RNI-like"/>
    <property type="match status" value="1"/>
</dbReference>
<evidence type="ECO:0000259" key="2">
    <source>
        <dbReference type="Pfam" id="PF00646"/>
    </source>
</evidence>
<accession>A0A835CP73</accession>
<keyword evidence="1" id="KW-0833">Ubl conjugation pathway</keyword>
<sequence length="337" mass="38655">MRRHKKKKKSTTINNLNDDVLIIIFKYLSFSQRLLMERVCVRWSIIAQQSWGGVTTMKIDNNQIYGMSKDFHSEELKTVFNTLLMRCGRHLNTLTITNSIIDSSILPIIRFNCCHLTQVDLIFKTNAIEHFVKPFGKMKKLKSCKITNVKSLFARDCLISLPNGIETIHMEVPNSLITFSSRLLLSSLSSVFIKFNSLRSLTLRGYRFSGLLINAISQCQTLTFVDLQNSVIEKIDDLSNLTNLKYLNVSKVERITNSFLILVADKCKKLEYLDVSYCKRVNDDGVKEIIKHCLNLEQLKIAWTSVTSGVIISAVNLTKYRRGCPILHLYPGKRNTY</sequence>
<evidence type="ECO:0000313" key="3">
    <source>
        <dbReference type="EMBL" id="KAF7991559.1"/>
    </source>
</evidence>
<dbReference type="InterPro" id="IPR032675">
    <property type="entry name" value="LRR_dom_sf"/>
</dbReference>
<reference evidence="3 4" key="1">
    <citation type="submission" date="2020-08" db="EMBL/GenBank/DDBJ databases">
        <title>Aphidius gifuensis genome sequencing and assembly.</title>
        <authorList>
            <person name="Du Z."/>
        </authorList>
    </citation>
    <scope>NUCLEOTIDE SEQUENCE [LARGE SCALE GENOMIC DNA]</scope>
    <source>
        <strain evidence="3">YNYX2018</strain>
        <tissue evidence="3">Adults</tissue>
    </source>
</reference>
<keyword evidence="4" id="KW-1185">Reference proteome</keyword>
<gene>
    <name evidence="3" type="ORF">HCN44_008930</name>
</gene>
<evidence type="ECO:0000256" key="1">
    <source>
        <dbReference type="ARBA" id="ARBA00022786"/>
    </source>
</evidence>
<dbReference type="SMART" id="SM00367">
    <property type="entry name" value="LRR_CC"/>
    <property type="match status" value="2"/>
</dbReference>
<dbReference type="PANTHER" id="PTHR13318">
    <property type="entry name" value="PARTNER OF PAIRED, ISOFORM B-RELATED"/>
    <property type="match status" value="1"/>
</dbReference>